<proteinExistence type="predicted"/>
<organism evidence="2 3">
    <name type="scientific">Ephemerocybe angulata</name>
    <dbReference type="NCBI Taxonomy" id="980116"/>
    <lineage>
        <taxon>Eukaryota</taxon>
        <taxon>Fungi</taxon>
        <taxon>Dikarya</taxon>
        <taxon>Basidiomycota</taxon>
        <taxon>Agaricomycotina</taxon>
        <taxon>Agaricomycetes</taxon>
        <taxon>Agaricomycetidae</taxon>
        <taxon>Agaricales</taxon>
        <taxon>Agaricineae</taxon>
        <taxon>Psathyrellaceae</taxon>
        <taxon>Ephemerocybe</taxon>
    </lineage>
</organism>
<name>A0A8H5C054_9AGAR</name>
<feature type="region of interest" description="Disordered" evidence="1">
    <location>
        <begin position="95"/>
        <end position="140"/>
    </location>
</feature>
<reference evidence="2 3" key="1">
    <citation type="journal article" date="2020" name="ISME J.">
        <title>Uncovering the hidden diversity of litter-decomposition mechanisms in mushroom-forming fungi.</title>
        <authorList>
            <person name="Floudas D."/>
            <person name="Bentzer J."/>
            <person name="Ahren D."/>
            <person name="Johansson T."/>
            <person name="Persson P."/>
            <person name="Tunlid A."/>
        </authorList>
    </citation>
    <scope>NUCLEOTIDE SEQUENCE [LARGE SCALE GENOMIC DNA]</scope>
    <source>
        <strain evidence="2 3">CBS 175.51</strain>
    </source>
</reference>
<dbReference type="EMBL" id="JAACJK010000111">
    <property type="protein sequence ID" value="KAF5332236.1"/>
    <property type="molecule type" value="Genomic_DNA"/>
</dbReference>
<accession>A0A8H5C054</accession>
<dbReference type="AlphaFoldDB" id="A0A8H5C054"/>
<evidence type="ECO:0000256" key="1">
    <source>
        <dbReference type="SAM" id="MobiDB-lite"/>
    </source>
</evidence>
<dbReference type="Proteomes" id="UP000541558">
    <property type="component" value="Unassembled WGS sequence"/>
</dbReference>
<evidence type="ECO:0000313" key="2">
    <source>
        <dbReference type="EMBL" id="KAF5332236.1"/>
    </source>
</evidence>
<comment type="caution">
    <text evidence="2">The sequence shown here is derived from an EMBL/GenBank/DDBJ whole genome shotgun (WGS) entry which is preliminary data.</text>
</comment>
<sequence>MAPSTKTVDELAVRTRIGHRAELGNMGAPHQQRQLEARHAGARSFLITETPASTGWNLGELVVLGKRTHGPTGLANRKVSEHGIDPRREVNTPIVRTCGTSTNNPKTQIFKTSHPRHDSTTLGAPHGLHSRPRPAETTVTTTCHAQCPGVANGDTSRRRRWGGIYERGSGPTKSTHTLKPQNTDCQGLAHRAQGHPTLQHNSQRAPTCERLVQHYLDRPEDDGAVRMRVANTSHFGACPQAAAGGWGMGAASGALIRRPSVEDIVNISLEKAVRRGTPSHTNLTAGQGETLKLFNKVSLPL</sequence>
<protein>
    <submittedName>
        <fullName evidence="2">Uncharacterized protein</fullName>
    </submittedName>
</protein>
<gene>
    <name evidence="2" type="ORF">D9611_008042</name>
</gene>
<keyword evidence="3" id="KW-1185">Reference proteome</keyword>
<evidence type="ECO:0000313" key="3">
    <source>
        <dbReference type="Proteomes" id="UP000541558"/>
    </source>
</evidence>
<feature type="compositionally biased region" description="Polar residues" evidence="1">
    <location>
        <begin position="98"/>
        <end position="111"/>
    </location>
</feature>